<evidence type="ECO:0000256" key="3">
    <source>
        <dbReference type="ARBA" id="ARBA00022448"/>
    </source>
</evidence>
<feature type="disulfide bond" description="Redox-active" evidence="18">
    <location>
        <begin position="196"/>
        <end position="318"/>
    </location>
</feature>
<keyword evidence="10 18" id="KW-1133">Transmembrane helix</keyword>
<evidence type="ECO:0000313" key="21">
    <source>
        <dbReference type="Proteomes" id="UP000308891"/>
    </source>
</evidence>
<keyword evidence="15 18" id="KW-0676">Redox-active center</keyword>
<evidence type="ECO:0000256" key="9">
    <source>
        <dbReference type="ARBA" id="ARBA00022982"/>
    </source>
</evidence>
<dbReference type="InterPro" id="IPR036929">
    <property type="entry name" value="DsbDN_sf"/>
</dbReference>
<comment type="subcellular location">
    <subcellularLocation>
        <location evidence="1 18">Cell inner membrane</location>
        <topology evidence="1 18">Multi-pass membrane protein</topology>
    </subcellularLocation>
</comment>
<comment type="catalytic activity">
    <reaction evidence="17 18">
        <text>[protein]-dithiol + NADP(+) = [protein]-disulfide + NADPH + H(+)</text>
        <dbReference type="Rhea" id="RHEA:18753"/>
        <dbReference type="Rhea" id="RHEA-COMP:10593"/>
        <dbReference type="Rhea" id="RHEA-COMP:10594"/>
        <dbReference type="ChEBI" id="CHEBI:15378"/>
        <dbReference type="ChEBI" id="CHEBI:29950"/>
        <dbReference type="ChEBI" id="CHEBI:50058"/>
        <dbReference type="ChEBI" id="CHEBI:57783"/>
        <dbReference type="ChEBI" id="CHEBI:58349"/>
        <dbReference type="EC" id="1.8.1.8"/>
    </reaction>
</comment>
<gene>
    <name evidence="18 20" type="primary">dsbD</name>
    <name evidence="20" type="ORF">E5K04_01015</name>
</gene>
<dbReference type="CDD" id="cd02953">
    <property type="entry name" value="DsbDgamma"/>
    <property type="match status" value="1"/>
</dbReference>
<sequence length="591" mass="61110" precursor="true">MPNTSCGLTRTRLFAVFAALLIVLFALPAQAVEQDDLLPPEKAFAPSLSRDGNTLRLGFEIAPGYYLYRERISIRPIPAGAVTVPALPAGKEKDDPFFGLQQIYTSTLSITLPLSADAPADTALEVRYQGCADVGVCYPPVTQTLKVGDNTKQGALAAWLGAPASGGAGPSLGDGPPLATLALFFAAGLGMALTACMYPLLPIVSALIAGEGAAITRRRGFVLAFAYVQGLALTYTAVGVAAGMTGALLTVWLQQPAVVLTASALLVLMALSMFDVFALQLPSSWQSRIAERSNRIGGGRLARVALMGALSALLVGPCVAPPLALALGYIGASGDALFGGAALYAMALGLGAPLLLLGLFGGHALPRAGAWMKTVKAVFGVVMLALAIRMAAPFLPPALVMLAWAALAIGSAVFLRAFEALPGNAGAARKLGKALGLALFIVGAAQLAGVLAGERDPARPLAWLAAQASAEDKRPPDNWQTVTDSAGLDRQLADARAANRPAVIDFTAQWCVSCKEMDADTFPDPAVRAALAPYTAIRVDVTANSPEQQALLKRYGLWGPPGLIILDAASQERARYTGFVDAATLAAALKA</sequence>
<dbReference type="InterPro" id="IPR017937">
    <property type="entry name" value="Thioredoxin_CS"/>
</dbReference>
<evidence type="ECO:0000256" key="18">
    <source>
        <dbReference type="HAMAP-Rule" id="MF_00399"/>
    </source>
</evidence>
<dbReference type="InterPro" id="IPR003834">
    <property type="entry name" value="Cyt_c_assmbl_TM_dom"/>
</dbReference>
<evidence type="ECO:0000256" key="7">
    <source>
        <dbReference type="ARBA" id="ARBA00022729"/>
    </source>
</evidence>
<dbReference type="Gene3D" id="2.60.40.1250">
    <property type="entry name" value="Thiol:disulfide interchange protein DsbD, N-terminal domain"/>
    <property type="match status" value="1"/>
</dbReference>
<dbReference type="InterPro" id="IPR012336">
    <property type="entry name" value="Thioredoxin-like_fold"/>
</dbReference>
<protein>
    <recommendedName>
        <fullName evidence="18">Thiol:disulfide interchange protein DsbD</fullName>
        <ecNumber evidence="18">1.8.1.8</ecNumber>
    </recommendedName>
    <alternativeName>
        <fullName evidence="18">Protein-disulfide reductase</fullName>
        <shortName evidence="18">Disulfide reductase</shortName>
    </alternativeName>
</protein>
<dbReference type="InterPro" id="IPR036249">
    <property type="entry name" value="Thioredoxin-like_sf"/>
</dbReference>
<keyword evidence="7 18" id="KW-0732">Signal</keyword>
<evidence type="ECO:0000256" key="4">
    <source>
        <dbReference type="ARBA" id="ARBA00022475"/>
    </source>
</evidence>
<evidence type="ECO:0000256" key="5">
    <source>
        <dbReference type="ARBA" id="ARBA00022519"/>
    </source>
</evidence>
<dbReference type="GO" id="GO:0005886">
    <property type="term" value="C:plasma membrane"/>
    <property type="evidence" value="ECO:0007669"/>
    <property type="project" value="UniProtKB-SubCell"/>
</dbReference>
<keyword evidence="12 18" id="KW-0520">NAD</keyword>
<feature type="transmembrane region" description="Helical" evidence="18">
    <location>
        <begin position="258"/>
        <end position="281"/>
    </location>
</feature>
<dbReference type="RefSeq" id="WP_136551039.1">
    <property type="nucleotide sequence ID" value="NZ_STGJ01000001.1"/>
</dbReference>
<keyword evidence="9 18" id="KW-0249">Electron transport</keyword>
<dbReference type="InterPro" id="IPR028250">
    <property type="entry name" value="DsbDN"/>
</dbReference>
<keyword evidence="14 18" id="KW-1015">Disulfide bond</keyword>
<dbReference type="NCBIfam" id="NF001419">
    <property type="entry name" value="PRK00293.1"/>
    <property type="match status" value="1"/>
</dbReference>
<comment type="function">
    <text evidence="18">Required to facilitate the formation of correct disulfide bonds in some periplasmic proteins and for the assembly of the periplasmic c-type cytochromes. Acts by transferring electrons from cytoplasmic thioredoxin to the periplasm. This transfer involves a cascade of disulfide bond formation and reduction steps.</text>
</comment>
<dbReference type="GO" id="GO:0047134">
    <property type="term" value="F:protein-disulfide reductase [NAD(P)H] activity"/>
    <property type="evidence" value="ECO:0007669"/>
    <property type="project" value="UniProtKB-UniRule"/>
</dbReference>
<keyword evidence="3 18" id="KW-0813">Transport</keyword>
<organism evidence="20 21">
    <name type="scientific">Crenobacter intestini</name>
    <dbReference type="NCBI Taxonomy" id="2563443"/>
    <lineage>
        <taxon>Bacteria</taxon>
        <taxon>Pseudomonadati</taxon>
        <taxon>Pseudomonadota</taxon>
        <taxon>Betaproteobacteria</taxon>
        <taxon>Neisseriales</taxon>
        <taxon>Neisseriaceae</taxon>
        <taxon>Crenobacter</taxon>
    </lineage>
</organism>
<dbReference type="HAMAP" id="MF_00399">
    <property type="entry name" value="DbsD"/>
    <property type="match status" value="1"/>
</dbReference>
<evidence type="ECO:0000256" key="14">
    <source>
        <dbReference type="ARBA" id="ARBA00023157"/>
    </source>
</evidence>
<comment type="catalytic activity">
    <reaction evidence="16 18">
        <text>[protein]-dithiol + NAD(+) = [protein]-disulfide + NADH + H(+)</text>
        <dbReference type="Rhea" id="RHEA:18749"/>
        <dbReference type="Rhea" id="RHEA-COMP:10593"/>
        <dbReference type="Rhea" id="RHEA-COMP:10594"/>
        <dbReference type="ChEBI" id="CHEBI:15378"/>
        <dbReference type="ChEBI" id="CHEBI:29950"/>
        <dbReference type="ChEBI" id="CHEBI:50058"/>
        <dbReference type="ChEBI" id="CHEBI:57540"/>
        <dbReference type="ChEBI" id="CHEBI:57945"/>
        <dbReference type="EC" id="1.8.1.8"/>
    </reaction>
</comment>
<comment type="similarity">
    <text evidence="2 18">Belongs to the thioredoxin family. DsbD subfamily.</text>
</comment>
<dbReference type="Pfam" id="PF11412">
    <property type="entry name" value="DsbD_N"/>
    <property type="match status" value="1"/>
</dbReference>
<dbReference type="EMBL" id="STGJ01000001">
    <property type="protein sequence ID" value="TIC87028.1"/>
    <property type="molecule type" value="Genomic_DNA"/>
</dbReference>
<evidence type="ECO:0000256" key="16">
    <source>
        <dbReference type="ARBA" id="ARBA00047388"/>
    </source>
</evidence>
<feature type="chain" id="PRO_5021055767" description="Thiol:disulfide interchange protein DsbD" evidence="18">
    <location>
        <begin position="32"/>
        <end position="591"/>
    </location>
</feature>
<keyword evidence="6 18" id="KW-0812">Transmembrane</keyword>
<dbReference type="Pfam" id="PF13098">
    <property type="entry name" value="Thioredoxin_2"/>
    <property type="match status" value="1"/>
</dbReference>
<dbReference type="PANTHER" id="PTHR32234:SF0">
    <property type="entry name" value="THIOL:DISULFIDE INTERCHANGE PROTEIN DSBD"/>
    <property type="match status" value="1"/>
</dbReference>
<dbReference type="PANTHER" id="PTHR32234">
    <property type="entry name" value="THIOL:DISULFIDE INTERCHANGE PROTEIN DSBD"/>
    <property type="match status" value="1"/>
</dbReference>
<keyword evidence="11 18" id="KW-0560">Oxidoreductase</keyword>
<feature type="transmembrane region" description="Helical" evidence="18">
    <location>
        <begin position="181"/>
        <end position="209"/>
    </location>
</feature>
<evidence type="ECO:0000256" key="2">
    <source>
        <dbReference type="ARBA" id="ARBA00007241"/>
    </source>
</evidence>
<accession>A0A4T0V5K1</accession>
<dbReference type="GO" id="GO:0017004">
    <property type="term" value="P:cytochrome complex assembly"/>
    <property type="evidence" value="ECO:0007669"/>
    <property type="project" value="UniProtKB-UniRule"/>
</dbReference>
<dbReference type="PROSITE" id="PS00194">
    <property type="entry name" value="THIOREDOXIN_1"/>
    <property type="match status" value="1"/>
</dbReference>
<dbReference type="InterPro" id="IPR013766">
    <property type="entry name" value="Thioredoxin_domain"/>
</dbReference>
<evidence type="ECO:0000259" key="19">
    <source>
        <dbReference type="PROSITE" id="PS51352"/>
    </source>
</evidence>
<dbReference type="SUPFAM" id="SSF52833">
    <property type="entry name" value="Thioredoxin-like"/>
    <property type="match status" value="1"/>
</dbReference>
<dbReference type="SUPFAM" id="SSF74863">
    <property type="entry name" value="Thiol:disulfide interchange protein DsbD, N-terminal domain (DsbD-alpha)"/>
    <property type="match status" value="1"/>
</dbReference>
<keyword evidence="5 18" id="KW-0997">Cell inner membrane</keyword>
<dbReference type="GO" id="GO:0009055">
    <property type="term" value="F:electron transfer activity"/>
    <property type="evidence" value="ECO:0007669"/>
    <property type="project" value="UniProtKB-UniRule"/>
</dbReference>
<dbReference type="EC" id="1.8.1.8" evidence="18"/>
<feature type="signal peptide" evidence="18">
    <location>
        <begin position="1"/>
        <end position="31"/>
    </location>
</feature>
<dbReference type="OrthoDB" id="9811036at2"/>
<comment type="caution">
    <text evidence="20">The sequence shown here is derived from an EMBL/GenBank/DDBJ whole genome shotgun (WGS) entry which is preliminary data.</text>
</comment>
<evidence type="ECO:0000313" key="20">
    <source>
        <dbReference type="EMBL" id="TIC87028.1"/>
    </source>
</evidence>
<dbReference type="InterPro" id="IPR022910">
    <property type="entry name" value="Thiol_diS_interchange_DbsD"/>
</dbReference>
<dbReference type="InterPro" id="IPR035671">
    <property type="entry name" value="DsbD_gamma"/>
</dbReference>
<evidence type="ECO:0000256" key="13">
    <source>
        <dbReference type="ARBA" id="ARBA00023136"/>
    </source>
</evidence>
<feature type="transmembrane region" description="Helical" evidence="18">
    <location>
        <begin position="301"/>
        <end position="330"/>
    </location>
</feature>
<keyword evidence="13 18" id="KW-0472">Membrane</keyword>
<feature type="domain" description="Thioredoxin" evidence="19">
    <location>
        <begin position="450"/>
        <end position="591"/>
    </location>
</feature>
<feature type="transmembrane region" description="Helical" evidence="18">
    <location>
        <begin position="336"/>
        <end position="362"/>
    </location>
</feature>
<evidence type="ECO:0000256" key="12">
    <source>
        <dbReference type="ARBA" id="ARBA00023027"/>
    </source>
</evidence>
<feature type="transmembrane region" description="Helical" evidence="18">
    <location>
        <begin position="398"/>
        <end position="419"/>
    </location>
</feature>
<feature type="transmembrane region" description="Helical" evidence="18">
    <location>
        <begin position="221"/>
        <end position="252"/>
    </location>
</feature>
<dbReference type="GO" id="GO:0045454">
    <property type="term" value="P:cell redox homeostasis"/>
    <property type="evidence" value="ECO:0007669"/>
    <property type="project" value="TreeGrafter"/>
</dbReference>
<feature type="transmembrane region" description="Helical" evidence="18">
    <location>
        <begin position="374"/>
        <end position="392"/>
    </location>
</feature>
<evidence type="ECO:0000256" key="15">
    <source>
        <dbReference type="ARBA" id="ARBA00023284"/>
    </source>
</evidence>
<dbReference type="AlphaFoldDB" id="A0A4T0V5K1"/>
<reference evidence="20 21" key="1">
    <citation type="submission" date="2019-04" db="EMBL/GenBank/DDBJ databases">
        <title>Crenobacter sp. nov.</title>
        <authorList>
            <person name="Shi S."/>
        </authorList>
    </citation>
    <scope>NUCLEOTIDE SEQUENCE [LARGE SCALE GENOMIC DNA]</scope>
    <source>
        <strain evidence="20 21">GY 70310</strain>
    </source>
</reference>
<evidence type="ECO:0000256" key="10">
    <source>
        <dbReference type="ARBA" id="ARBA00022989"/>
    </source>
</evidence>
<dbReference type="Gene3D" id="3.40.30.10">
    <property type="entry name" value="Glutaredoxin"/>
    <property type="match status" value="1"/>
</dbReference>
<dbReference type="Pfam" id="PF02683">
    <property type="entry name" value="DsbD_TM"/>
    <property type="match status" value="1"/>
</dbReference>
<dbReference type="PROSITE" id="PS51352">
    <property type="entry name" value="THIOREDOXIN_2"/>
    <property type="match status" value="1"/>
</dbReference>
<evidence type="ECO:0000256" key="17">
    <source>
        <dbReference type="ARBA" id="ARBA00047804"/>
    </source>
</evidence>
<keyword evidence="4 18" id="KW-1003">Cell membrane</keyword>
<proteinExistence type="inferred from homology"/>
<evidence type="ECO:0000256" key="8">
    <source>
        <dbReference type="ARBA" id="ARBA00022748"/>
    </source>
</evidence>
<name>A0A4T0V5K1_9NEIS</name>
<keyword evidence="21" id="KW-1185">Reference proteome</keyword>
<feature type="disulfide bond" description="Redox-active" evidence="18">
    <location>
        <begin position="131"/>
        <end position="137"/>
    </location>
</feature>
<keyword evidence="8 18" id="KW-0201">Cytochrome c-type biogenesis</keyword>
<evidence type="ECO:0000256" key="1">
    <source>
        <dbReference type="ARBA" id="ARBA00004429"/>
    </source>
</evidence>
<dbReference type="Proteomes" id="UP000308891">
    <property type="component" value="Unassembled WGS sequence"/>
</dbReference>
<evidence type="ECO:0000256" key="11">
    <source>
        <dbReference type="ARBA" id="ARBA00023002"/>
    </source>
</evidence>
<evidence type="ECO:0000256" key="6">
    <source>
        <dbReference type="ARBA" id="ARBA00022692"/>
    </source>
</evidence>
<feature type="transmembrane region" description="Helical" evidence="18">
    <location>
        <begin position="431"/>
        <end position="452"/>
    </location>
</feature>
<feature type="disulfide bond" description="Redox-active" evidence="18">
    <location>
        <begin position="511"/>
        <end position="514"/>
    </location>
</feature>